<gene>
    <name evidence="4" type="ORF">A5792_12250</name>
</gene>
<dbReference type="AlphaFoldDB" id="A0A1A0RHK0"/>
<proteinExistence type="inferred from homology"/>
<dbReference type="InterPro" id="IPR050882">
    <property type="entry name" value="Prepilin_peptidase/N-MTase"/>
</dbReference>
<accession>A0A1A0RHK0</accession>
<evidence type="ECO:0000256" key="1">
    <source>
        <dbReference type="ARBA" id="ARBA00005801"/>
    </source>
</evidence>
<keyword evidence="2" id="KW-0472">Membrane</keyword>
<comment type="similarity">
    <text evidence="1">Belongs to the peptidase A24 family.</text>
</comment>
<dbReference type="Proteomes" id="UP000093902">
    <property type="component" value="Unassembled WGS sequence"/>
</dbReference>
<dbReference type="Pfam" id="PF01478">
    <property type="entry name" value="Peptidase_A24"/>
    <property type="match status" value="1"/>
</dbReference>
<comment type="caution">
    <text evidence="4">The sequence shown here is derived from an EMBL/GenBank/DDBJ whole genome shotgun (WGS) entry which is preliminary data.</text>
</comment>
<dbReference type="GO" id="GO:0004190">
    <property type="term" value="F:aspartic-type endopeptidase activity"/>
    <property type="evidence" value="ECO:0007669"/>
    <property type="project" value="InterPro"/>
</dbReference>
<keyword evidence="2" id="KW-1133">Transmembrane helix</keyword>
<dbReference type="EMBL" id="LZSO01000009">
    <property type="protein sequence ID" value="OBB33169.1"/>
    <property type="molecule type" value="Genomic_DNA"/>
</dbReference>
<evidence type="ECO:0000313" key="4">
    <source>
        <dbReference type="EMBL" id="OBB33169.1"/>
    </source>
</evidence>
<dbReference type="OrthoDB" id="4428077at2"/>
<dbReference type="PANTHER" id="PTHR30487:SF0">
    <property type="entry name" value="PREPILIN LEADER PEPTIDASE_N-METHYLTRANSFERASE-RELATED"/>
    <property type="match status" value="1"/>
</dbReference>
<protein>
    <submittedName>
        <fullName evidence="4">Peptidase A24</fullName>
    </submittedName>
</protein>
<dbReference type="GO" id="GO:0005886">
    <property type="term" value="C:plasma membrane"/>
    <property type="evidence" value="ECO:0007669"/>
    <property type="project" value="TreeGrafter"/>
</dbReference>
<evidence type="ECO:0000313" key="5">
    <source>
        <dbReference type="Proteomes" id="UP000093902"/>
    </source>
</evidence>
<dbReference type="PANTHER" id="PTHR30487">
    <property type="entry name" value="TYPE 4 PREPILIN-LIKE PROTEINS LEADER PEPTIDE-PROCESSING ENZYME"/>
    <property type="match status" value="1"/>
</dbReference>
<evidence type="ECO:0000256" key="2">
    <source>
        <dbReference type="SAM" id="Phobius"/>
    </source>
</evidence>
<keyword evidence="2" id="KW-0812">Transmembrane</keyword>
<dbReference type="Gene3D" id="1.20.120.1220">
    <property type="match status" value="1"/>
</dbReference>
<sequence>MGVGVTVIAAVWLLALSTYDVRERRLPNWLTLPGAVLIPVAAAVAGHGGAALAGALALSVLYLVMHLAAPRSLGGGDVKLAVGLGAMTGAFGIDVWLLAALAAPLLTAGVALWAAMRGIRTVPHGPSMCTASAAAVALVLL</sequence>
<organism evidence="4 5">
    <name type="scientific">Mycolicibacterium peregrinum</name>
    <name type="common">Mycobacterium peregrinum</name>
    <dbReference type="NCBI Taxonomy" id="43304"/>
    <lineage>
        <taxon>Bacteria</taxon>
        <taxon>Bacillati</taxon>
        <taxon>Actinomycetota</taxon>
        <taxon>Actinomycetes</taxon>
        <taxon>Mycobacteriales</taxon>
        <taxon>Mycobacteriaceae</taxon>
        <taxon>Mycolicibacterium</taxon>
    </lineage>
</organism>
<reference evidence="5" key="1">
    <citation type="submission" date="2016-06" db="EMBL/GenBank/DDBJ databases">
        <authorList>
            <person name="Sutton G."/>
            <person name="Brinkac L."/>
            <person name="Sanka R."/>
            <person name="Adams M."/>
            <person name="Lau E."/>
            <person name="Mehaffy C."/>
            <person name="Tameris M."/>
            <person name="Hatherill M."/>
            <person name="Hanekom W."/>
            <person name="Mahomed H."/>
            <person name="Mcshane H."/>
        </authorList>
    </citation>
    <scope>NUCLEOTIDE SEQUENCE [LARGE SCALE GENOMIC DNA]</scope>
    <source>
        <strain evidence="5">852002-51209_SCH5440388</strain>
    </source>
</reference>
<feature type="domain" description="Prepilin type IV endopeptidase peptidase" evidence="3">
    <location>
        <begin position="8"/>
        <end position="107"/>
    </location>
</feature>
<dbReference type="InterPro" id="IPR000045">
    <property type="entry name" value="Prepilin_IV_endopep_pep"/>
</dbReference>
<name>A0A1A0RHK0_MYCPR</name>
<feature type="transmembrane region" description="Helical" evidence="2">
    <location>
        <begin position="95"/>
        <end position="116"/>
    </location>
</feature>
<dbReference type="RefSeq" id="WP_064929961.1">
    <property type="nucleotide sequence ID" value="NZ_LZSO01000009.1"/>
</dbReference>
<dbReference type="STRING" id="43304.GCA_001403655_02696"/>
<feature type="transmembrane region" description="Helical" evidence="2">
    <location>
        <begin position="34"/>
        <end position="64"/>
    </location>
</feature>
<evidence type="ECO:0000259" key="3">
    <source>
        <dbReference type="Pfam" id="PF01478"/>
    </source>
</evidence>
<dbReference type="GO" id="GO:0006465">
    <property type="term" value="P:signal peptide processing"/>
    <property type="evidence" value="ECO:0007669"/>
    <property type="project" value="TreeGrafter"/>
</dbReference>